<dbReference type="SMART" id="SM00267">
    <property type="entry name" value="GGDEF"/>
    <property type="match status" value="1"/>
</dbReference>
<dbReference type="PROSITE" id="PS50887">
    <property type="entry name" value="GGDEF"/>
    <property type="match status" value="1"/>
</dbReference>
<organism evidence="6 7">
    <name type="scientific">Alteromonas australica</name>
    <dbReference type="NCBI Taxonomy" id="589873"/>
    <lineage>
        <taxon>Bacteria</taxon>
        <taxon>Pseudomonadati</taxon>
        <taxon>Pseudomonadota</taxon>
        <taxon>Gammaproteobacteria</taxon>
        <taxon>Alteromonadales</taxon>
        <taxon>Alteromonadaceae</taxon>
        <taxon>Alteromonas/Salinimonas group</taxon>
        <taxon>Alteromonas</taxon>
    </lineage>
</organism>
<dbReference type="SMART" id="SM00086">
    <property type="entry name" value="PAC"/>
    <property type="match status" value="2"/>
</dbReference>
<dbReference type="NCBIfam" id="TIGR00254">
    <property type="entry name" value="GGDEF"/>
    <property type="match status" value="1"/>
</dbReference>
<dbReference type="InterPro" id="IPR052163">
    <property type="entry name" value="DGC-Regulatory_Protein"/>
</dbReference>
<comment type="cofactor">
    <cofactor evidence="1">
        <name>Mg(2+)</name>
        <dbReference type="ChEBI" id="CHEBI:18420"/>
    </cofactor>
</comment>
<dbReference type="Gene3D" id="3.30.450.20">
    <property type="entry name" value="PAS domain"/>
    <property type="match status" value="2"/>
</dbReference>
<dbReference type="CDD" id="cd00130">
    <property type="entry name" value="PAS"/>
    <property type="match status" value="2"/>
</dbReference>
<dbReference type="Proteomes" id="UP000056090">
    <property type="component" value="Chromosome"/>
</dbReference>
<evidence type="ECO:0000313" key="6">
    <source>
        <dbReference type="EMBL" id="AIF99938.1"/>
    </source>
</evidence>
<evidence type="ECO:0000313" key="7">
    <source>
        <dbReference type="Proteomes" id="UP000056090"/>
    </source>
</evidence>
<dbReference type="EMBL" id="CP008849">
    <property type="protein sequence ID" value="AIF99938.1"/>
    <property type="molecule type" value="Genomic_DNA"/>
</dbReference>
<evidence type="ECO:0000259" key="5">
    <source>
        <dbReference type="PROSITE" id="PS50887"/>
    </source>
</evidence>
<feature type="coiled-coil region" evidence="2">
    <location>
        <begin position="258"/>
        <end position="292"/>
    </location>
</feature>
<dbReference type="KEGG" id="aal:EP13_15300"/>
<dbReference type="GO" id="GO:0003824">
    <property type="term" value="F:catalytic activity"/>
    <property type="evidence" value="ECO:0007669"/>
    <property type="project" value="UniProtKB-ARBA"/>
</dbReference>
<feature type="domain" description="PAC" evidence="4">
    <location>
        <begin position="209"/>
        <end position="263"/>
    </location>
</feature>
<evidence type="ECO:0000259" key="4">
    <source>
        <dbReference type="PROSITE" id="PS50113"/>
    </source>
</evidence>
<accession>A0A075P2I8</accession>
<evidence type="ECO:0000256" key="1">
    <source>
        <dbReference type="ARBA" id="ARBA00001946"/>
    </source>
</evidence>
<evidence type="ECO:0000256" key="2">
    <source>
        <dbReference type="SAM" id="Coils"/>
    </source>
</evidence>
<evidence type="ECO:0000259" key="3">
    <source>
        <dbReference type="PROSITE" id="PS50112"/>
    </source>
</evidence>
<dbReference type="PROSITE" id="PS50112">
    <property type="entry name" value="PAS"/>
    <property type="match status" value="1"/>
</dbReference>
<name>A0A075P2I8_9ALTE</name>
<feature type="domain" description="GGDEF" evidence="5">
    <location>
        <begin position="327"/>
        <end position="462"/>
    </location>
</feature>
<keyword evidence="7" id="KW-1185">Reference proteome</keyword>
<dbReference type="Pfam" id="PF00990">
    <property type="entry name" value="GGDEF"/>
    <property type="match status" value="1"/>
</dbReference>
<dbReference type="InterPro" id="IPR000014">
    <property type="entry name" value="PAS"/>
</dbReference>
<sequence length="470" mass="53361">MMSLKNVNLLHLLDNAQIGVVIHTWDTQVVYANPAALSLLNVTLEHIKKSSGLDEQWEFIDRQNRRLHKDEFPVNKVIRLNAAINEEIVGIVCRQTGQVRWAKVSAYPETYSDTELGFVVVYFTEVTEQLTHFSFEDIVKNAQDMIIVTEAQNVTGPLSPKIIYVNDAICRVSGYTQDELIGETPRIFQGALTDSTATLRIREALLAKESVTETLLNYSKNGTPYWVEMNIFPLKNQLGEVTHFASVERDVSTTKFHSEQLNSRNQELKLIKQNLETLVTEQTRELRNANVKLEKLAYFDALTDIPNRRAFNDALDKAIHFAHRQEFGLLVGIADIDHFKQLNDTYGHGFGDDVLVIFANLLKTFFRQEDGIGRLGGEEFGFCMVVPKEHDVNCVVERLREKVEALPLRYAELKEKQFTVSVGAYCAKMLQNMTARELLDMADNALYTAKRGGRNRVEVITQVPSNTKAC</sequence>
<keyword evidence="2" id="KW-0175">Coiled coil</keyword>
<dbReference type="CDD" id="cd01949">
    <property type="entry name" value="GGDEF"/>
    <property type="match status" value="1"/>
</dbReference>
<dbReference type="InterPro" id="IPR001610">
    <property type="entry name" value="PAC"/>
</dbReference>
<dbReference type="InterPro" id="IPR000700">
    <property type="entry name" value="PAS-assoc_C"/>
</dbReference>
<dbReference type="GeneID" id="78256258"/>
<dbReference type="SUPFAM" id="SSF55785">
    <property type="entry name" value="PYP-like sensor domain (PAS domain)"/>
    <property type="match status" value="2"/>
</dbReference>
<dbReference type="PROSITE" id="PS50113">
    <property type="entry name" value="PAC"/>
    <property type="match status" value="1"/>
</dbReference>
<dbReference type="eggNOG" id="COG3706">
    <property type="taxonomic scope" value="Bacteria"/>
</dbReference>
<proteinExistence type="predicted"/>
<dbReference type="PANTHER" id="PTHR46663:SF4">
    <property type="entry name" value="DIGUANYLATE CYCLASE DGCT-RELATED"/>
    <property type="match status" value="1"/>
</dbReference>
<dbReference type="RefSeq" id="WP_231497876.1">
    <property type="nucleotide sequence ID" value="NZ_CBCSKJ010000002.1"/>
</dbReference>
<gene>
    <name evidence="6" type="ORF">EP13_15300</name>
</gene>
<dbReference type="SUPFAM" id="SSF55073">
    <property type="entry name" value="Nucleotide cyclase"/>
    <property type="match status" value="1"/>
</dbReference>
<dbReference type="InterPro" id="IPR043128">
    <property type="entry name" value="Rev_trsase/Diguanyl_cyclase"/>
</dbReference>
<reference evidence="6 7" key="1">
    <citation type="submission" date="2014-06" db="EMBL/GenBank/DDBJ databases">
        <title>Genomes of Alteromonas australica, a world apart.</title>
        <authorList>
            <person name="Gonzaga A."/>
            <person name="Lopez-Perez M."/>
            <person name="Rodriguez-Valera F."/>
        </authorList>
    </citation>
    <scope>NUCLEOTIDE SEQUENCE [LARGE SCALE GENOMIC DNA]</scope>
    <source>
        <strain evidence="6 7">H 17</strain>
    </source>
</reference>
<dbReference type="Gene3D" id="3.30.70.270">
    <property type="match status" value="1"/>
</dbReference>
<dbReference type="FunFam" id="3.30.70.270:FF:000001">
    <property type="entry name" value="Diguanylate cyclase domain protein"/>
    <property type="match status" value="1"/>
</dbReference>
<feature type="domain" description="PAS" evidence="3">
    <location>
        <begin position="131"/>
        <end position="184"/>
    </location>
</feature>
<dbReference type="SMART" id="SM00091">
    <property type="entry name" value="PAS"/>
    <property type="match status" value="2"/>
</dbReference>
<dbReference type="InterPro" id="IPR035965">
    <property type="entry name" value="PAS-like_dom_sf"/>
</dbReference>
<dbReference type="InterPro" id="IPR029787">
    <property type="entry name" value="Nucleotide_cyclase"/>
</dbReference>
<dbReference type="Pfam" id="PF13426">
    <property type="entry name" value="PAS_9"/>
    <property type="match status" value="1"/>
</dbReference>
<protein>
    <submittedName>
        <fullName evidence="6">Response regulator</fullName>
    </submittedName>
</protein>
<dbReference type="Pfam" id="PF13188">
    <property type="entry name" value="PAS_8"/>
    <property type="match status" value="1"/>
</dbReference>
<dbReference type="NCBIfam" id="TIGR00229">
    <property type="entry name" value="sensory_box"/>
    <property type="match status" value="1"/>
</dbReference>
<dbReference type="AlphaFoldDB" id="A0A075P2I8"/>
<dbReference type="PANTHER" id="PTHR46663">
    <property type="entry name" value="DIGUANYLATE CYCLASE DGCT-RELATED"/>
    <property type="match status" value="1"/>
</dbReference>
<dbReference type="InterPro" id="IPR000160">
    <property type="entry name" value="GGDEF_dom"/>
</dbReference>